<feature type="transmembrane region" description="Helical" evidence="1">
    <location>
        <begin position="348"/>
        <end position="366"/>
    </location>
</feature>
<dbReference type="RefSeq" id="WP_353945296.1">
    <property type="nucleotide sequence ID" value="NZ_CP159534.1"/>
</dbReference>
<evidence type="ECO:0000313" key="2">
    <source>
        <dbReference type="EMBL" id="XCJ73846.1"/>
    </source>
</evidence>
<reference evidence="2" key="1">
    <citation type="submission" date="2024-06" db="EMBL/GenBank/DDBJ databases">
        <title>Streptomyces sp. strain HUAS MG91 genome sequences.</title>
        <authorList>
            <person name="Mo P."/>
        </authorList>
    </citation>
    <scope>NUCLEOTIDE SEQUENCE</scope>
    <source>
        <strain evidence="2">HUAS MG91</strain>
    </source>
</reference>
<proteinExistence type="predicted"/>
<feature type="transmembrane region" description="Helical" evidence="1">
    <location>
        <begin position="304"/>
        <end position="327"/>
    </location>
</feature>
<feature type="transmembrane region" description="Helical" evidence="1">
    <location>
        <begin position="695"/>
        <end position="718"/>
    </location>
</feature>
<feature type="transmembrane region" description="Helical" evidence="1">
    <location>
        <begin position="612"/>
        <end position="633"/>
    </location>
</feature>
<dbReference type="EMBL" id="CP159534">
    <property type="protein sequence ID" value="XCJ73846.1"/>
    <property type="molecule type" value="Genomic_DNA"/>
</dbReference>
<feature type="transmembrane region" description="Helical" evidence="1">
    <location>
        <begin position="264"/>
        <end position="284"/>
    </location>
</feature>
<evidence type="ECO:0000256" key="1">
    <source>
        <dbReference type="SAM" id="Phobius"/>
    </source>
</evidence>
<keyword evidence="1" id="KW-0472">Membrane</keyword>
<accession>A0AAU8J194</accession>
<feature type="transmembrane region" description="Helical" evidence="1">
    <location>
        <begin position="212"/>
        <end position="232"/>
    </location>
</feature>
<keyword evidence="1" id="KW-0812">Transmembrane</keyword>
<name>A0AAU8J194_9ACTN</name>
<feature type="transmembrane region" description="Helical" evidence="1">
    <location>
        <begin position="45"/>
        <end position="69"/>
    </location>
</feature>
<protein>
    <submittedName>
        <fullName evidence="2">Permease</fullName>
    </submittedName>
</protein>
<feature type="transmembrane region" description="Helical" evidence="1">
    <location>
        <begin position="668"/>
        <end position="689"/>
    </location>
</feature>
<gene>
    <name evidence="2" type="ORF">ABII15_29525</name>
</gene>
<organism evidence="2">
    <name type="scientific">Streptomyces tabacisoli</name>
    <dbReference type="NCBI Taxonomy" id="3156398"/>
    <lineage>
        <taxon>Bacteria</taxon>
        <taxon>Bacillati</taxon>
        <taxon>Actinomycetota</taxon>
        <taxon>Actinomycetes</taxon>
        <taxon>Kitasatosporales</taxon>
        <taxon>Streptomycetaceae</taxon>
        <taxon>Streptomyces</taxon>
    </lineage>
</organism>
<dbReference type="KEGG" id="stac:ABII15_29525"/>
<sequence>MSVAAETRRPESGVRRQRPGGRLVWQLFRIGCAAGRGTPGDRLRFWALLLASLCVASVALGAAVAVATYDGRALREQARGPILTDHRHAEALWRESFDAVGEVQHSVVYIDPLTPGAALPPGLDRWPAPGQAVLSPELVRQGAADQITRRYGHFAGTIGKDGLVSPSERLAYVRPVHEPSARDRKELWFEIQGFGQSFPMGETLNSRPLSQVLLTLGALTGLPALALLVVAARVGSRTRDRRSGLLQALGGTWRHRAIVNTGEALLPAAIGTTAAVLPLTAVLATDVRIPPTGYLLDSDDVRTAWPALLLALVLSLVVVLSVVVCLHRVGRSGTSTRPRSFSSEIPRWRLLGCGTAVAVIALSQYLSGTPGLAAFVVGTVVMWALLPSVAAAAGRRLGRAIASWGFRKGRPGRLIGGRWTVEHPGVVVRLAIAMVIGLGLVCQIQVWNSRLGEKAAAARASEERIGDRVVSVRSRSLTPADITTLSRTVPDGSRILVLDTDPSAGAPLMRGSCETLRSLGMNCPSAPRPAVSGDPRVAELRDWYGQNLRIQKAPAEPRVNRLYGELIVVAPREGQRVQVEKAAYAVVPAVNAETLGENWLVGASNKERLNNWVLLFGSLGLALLLLTGALSAAAEFMRVSRVLAPLAVLTGSRRIYRRVTVWHLTVPLLLSTVLAGIVTAWHSVFFIAMVQEGTFSWGVLGAALAGCAVLAVLVGVLGGQAAARAAERWRPSAD</sequence>
<keyword evidence="1" id="KW-1133">Transmembrane helix</keyword>
<dbReference type="AlphaFoldDB" id="A0AAU8J194"/>
<feature type="transmembrane region" description="Helical" evidence="1">
    <location>
        <begin position="372"/>
        <end position="393"/>
    </location>
</feature>